<organism evidence="1 2">
    <name type="scientific">Rhamnusium bicolor</name>
    <dbReference type="NCBI Taxonomy" id="1586634"/>
    <lineage>
        <taxon>Eukaryota</taxon>
        <taxon>Metazoa</taxon>
        <taxon>Ecdysozoa</taxon>
        <taxon>Arthropoda</taxon>
        <taxon>Hexapoda</taxon>
        <taxon>Insecta</taxon>
        <taxon>Pterygota</taxon>
        <taxon>Neoptera</taxon>
        <taxon>Endopterygota</taxon>
        <taxon>Coleoptera</taxon>
        <taxon>Polyphaga</taxon>
        <taxon>Cucujiformia</taxon>
        <taxon>Chrysomeloidea</taxon>
        <taxon>Cerambycidae</taxon>
        <taxon>Lepturinae</taxon>
        <taxon>Rhagiini</taxon>
        <taxon>Rhamnusium</taxon>
    </lineage>
</organism>
<dbReference type="Proteomes" id="UP001162156">
    <property type="component" value="Unassembled WGS sequence"/>
</dbReference>
<sequence length="347" mass="40180">MLVPPSFIDILTQNKYYCIPQVENGSLEYSHAISSEILSAIHKMLTDSNCNLICIARNECGHIKKHVIPYCGIDVPYFMEIQNMSLKTRKNVLLKVLNIDENFAVNCVSLFPESWQLFILTLKYLIDKAVASYPLLYSLLLCRIFLSCVDSHIDICRSTKLLDKKFDTMIKNFTNNGEVHGSLKDSIVEALQDISCKDSLVCAQSLLSYFHLDIKMKINNRLFDRNLVHSMAQFQSCFLHIKYLNNLLNLPYPNFIISDFYNGTFVYNLTSNLMKRVNLDSYIDIKLQNSPTIFNVLTLIIEKLKEYSSELVKCNKKQPKRRKKKKKLKEDCIKENEENSSEGEFIF</sequence>
<name>A0AAV8WT20_9CUCU</name>
<proteinExistence type="predicted"/>
<accession>A0AAV8WT20</accession>
<evidence type="ECO:0000313" key="2">
    <source>
        <dbReference type="Proteomes" id="UP001162156"/>
    </source>
</evidence>
<reference evidence="1" key="1">
    <citation type="journal article" date="2023" name="Insect Mol. Biol.">
        <title>Genome sequencing provides insights into the evolution of gene families encoding plant cell wall-degrading enzymes in longhorned beetles.</title>
        <authorList>
            <person name="Shin N.R."/>
            <person name="Okamura Y."/>
            <person name="Kirsch R."/>
            <person name="Pauchet Y."/>
        </authorList>
    </citation>
    <scope>NUCLEOTIDE SEQUENCE</scope>
    <source>
        <strain evidence="1">RBIC_L_NR</strain>
    </source>
</reference>
<dbReference type="InterPro" id="IPR026832">
    <property type="entry name" value="Asteroid"/>
</dbReference>
<dbReference type="AlphaFoldDB" id="A0AAV8WT20"/>
<comment type="caution">
    <text evidence="1">The sequence shown here is derived from an EMBL/GenBank/DDBJ whole genome shotgun (WGS) entry which is preliminary data.</text>
</comment>
<evidence type="ECO:0000313" key="1">
    <source>
        <dbReference type="EMBL" id="KAJ8929301.1"/>
    </source>
</evidence>
<dbReference type="EMBL" id="JANEYF010005077">
    <property type="protein sequence ID" value="KAJ8929301.1"/>
    <property type="molecule type" value="Genomic_DNA"/>
</dbReference>
<protein>
    <submittedName>
        <fullName evidence="1">Uncharacterized protein</fullName>
    </submittedName>
</protein>
<dbReference type="PANTHER" id="PTHR15665">
    <property type="entry name" value="ASTEROID PROTEIN"/>
    <property type="match status" value="1"/>
</dbReference>
<keyword evidence="2" id="KW-1185">Reference proteome</keyword>
<dbReference type="PANTHER" id="PTHR15665:SF1">
    <property type="entry name" value="PROTEIN ASTEROID HOMOLOG 1"/>
    <property type="match status" value="1"/>
</dbReference>
<gene>
    <name evidence="1" type="ORF">NQ314_018008</name>
</gene>